<evidence type="ECO:0000256" key="10">
    <source>
        <dbReference type="ARBA" id="ARBA00023315"/>
    </source>
</evidence>
<dbReference type="Gene3D" id="3.40.47.10">
    <property type="match status" value="1"/>
</dbReference>
<evidence type="ECO:0000256" key="5">
    <source>
        <dbReference type="ARBA" id="ARBA00022516"/>
    </source>
</evidence>
<comment type="pathway">
    <text evidence="1 11">Lipid metabolism; fatty acid biosynthesis.</text>
</comment>
<gene>
    <name evidence="15" type="ORF">FRUB_07266</name>
</gene>
<evidence type="ECO:0000256" key="12">
    <source>
        <dbReference type="PIRSR" id="PIRSR000447-1"/>
    </source>
</evidence>
<dbReference type="GO" id="GO:0006633">
    <property type="term" value="P:fatty acid biosynthetic process"/>
    <property type="evidence" value="ECO:0007669"/>
    <property type="project" value="UniProtKB-UniPathway"/>
</dbReference>
<evidence type="ECO:0000313" key="15">
    <source>
        <dbReference type="EMBL" id="OWK38146.1"/>
    </source>
</evidence>
<feature type="domain" description="Ketosynthase family 3 (KS3)" evidence="14">
    <location>
        <begin position="4"/>
        <end position="430"/>
    </location>
</feature>
<proteinExistence type="inferred from homology"/>
<dbReference type="InterPro" id="IPR020841">
    <property type="entry name" value="PKS_Beta-ketoAc_synthase_dom"/>
</dbReference>
<dbReference type="AlphaFoldDB" id="A0A225DL06"/>
<evidence type="ECO:0000256" key="9">
    <source>
        <dbReference type="ARBA" id="ARBA00023160"/>
    </source>
</evidence>
<comment type="similarity">
    <text evidence="2 11 13">Belongs to the thiolase-like superfamily. Beta-ketoacyl-ACP synthases family.</text>
</comment>
<dbReference type="PANTHER" id="PTHR11712">
    <property type="entry name" value="POLYKETIDE SYNTHASE-RELATED"/>
    <property type="match status" value="1"/>
</dbReference>
<evidence type="ECO:0000256" key="1">
    <source>
        <dbReference type="ARBA" id="ARBA00005194"/>
    </source>
</evidence>
<protein>
    <recommendedName>
        <fullName evidence="4 11">3-oxoacyl-[acyl-carrier-protein] synthase 2</fullName>
        <ecNumber evidence="3 11">2.3.1.179</ecNumber>
    </recommendedName>
</protein>
<evidence type="ECO:0000256" key="3">
    <source>
        <dbReference type="ARBA" id="ARBA00012356"/>
    </source>
</evidence>
<keyword evidence="8" id="KW-0443">Lipid metabolism</keyword>
<dbReference type="CDD" id="cd00834">
    <property type="entry name" value="KAS_I_II"/>
    <property type="match status" value="1"/>
</dbReference>
<dbReference type="InterPro" id="IPR000794">
    <property type="entry name" value="Beta-ketoacyl_synthase"/>
</dbReference>
<sequence>MSNRKRVVITGMGMVTPIGHSVAETFANILEGRSGAGYTAQFDARTFPTKFSAEVKNFDLGKFIRDAGRFSKCGSNTKFGLAAAKEALADANLLEHMSEDPTRYGVYLGSGEGSEDFPAVIAGCAAAADATGLKVDAKTFVRTAIALLDGAHEGESEMHTTAGRLADEFNLCGPNFTCLTACAASAQAIGEATEMIRYGDADVILSGGSHSMIHPFGVTGFNLLTALSTRNASPQKASRPFDLTRDGFVLGEGAGMVVLEEYEHAKRRGAPIYAELAGYGTTGDAYRMTDPHPEARGAGACMANALIDAGLKPEDIGYVNAHGTSTQANDETETAGIKKALGAWAYKTPVSSSKSMLGHLIAAGGAVELIISILAMRKGVLPPTINYETPDPLCDLDYVPNETREKAGVRHVLSNSFGFGGQNITLIASKI</sequence>
<evidence type="ECO:0000313" key="16">
    <source>
        <dbReference type="Proteomes" id="UP000214646"/>
    </source>
</evidence>
<reference evidence="16" key="1">
    <citation type="submission" date="2017-06" db="EMBL/GenBank/DDBJ databases">
        <title>Genome analysis of Fimbriiglobus ruber SP5, the first member of the order Planctomycetales with confirmed chitinolytic capability.</title>
        <authorList>
            <person name="Ravin N.V."/>
            <person name="Rakitin A.L."/>
            <person name="Ivanova A.A."/>
            <person name="Beletsky A.V."/>
            <person name="Kulichevskaya I.S."/>
            <person name="Mardanov A.V."/>
            <person name="Dedysh S.N."/>
        </authorList>
    </citation>
    <scope>NUCLEOTIDE SEQUENCE [LARGE SCALE GENOMIC DNA]</scope>
    <source>
        <strain evidence="16">SP5</strain>
    </source>
</reference>
<dbReference type="Proteomes" id="UP000214646">
    <property type="component" value="Unassembled WGS sequence"/>
</dbReference>
<dbReference type="FunFam" id="3.40.47.10:FF:000029">
    <property type="entry name" value="3-oxoacyl-[acyl-carrier-protein] synthase 1"/>
    <property type="match status" value="1"/>
</dbReference>
<evidence type="ECO:0000256" key="4">
    <source>
        <dbReference type="ARBA" id="ARBA00014657"/>
    </source>
</evidence>
<dbReference type="SUPFAM" id="SSF53901">
    <property type="entry name" value="Thiolase-like"/>
    <property type="match status" value="2"/>
</dbReference>
<dbReference type="NCBIfam" id="NF005589">
    <property type="entry name" value="PRK07314.1"/>
    <property type="match status" value="1"/>
</dbReference>
<dbReference type="OrthoDB" id="292158at2"/>
<dbReference type="InterPro" id="IPR017568">
    <property type="entry name" value="3-oxoacyl-ACP_synth-2"/>
</dbReference>
<evidence type="ECO:0000256" key="11">
    <source>
        <dbReference type="PIRNR" id="PIRNR000447"/>
    </source>
</evidence>
<dbReference type="PIRSF" id="PIRSF000447">
    <property type="entry name" value="KAS_II"/>
    <property type="match status" value="1"/>
</dbReference>
<dbReference type="Pfam" id="PF00109">
    <property type="entry name" value="ketoacyl-synt"/>
    <property type="match status" value="1"/>
</dbReference>
<dbReference type="PROSITE" id="PS52004">
    <property type="entry name" value="KS3_2"/>
    <property type="match status" value="1"/>
</dbReference>
<keyword evidence="6 11" id="KW-0808">Transferase</keyword>
<accession>A0A225DL06</accession>
<dbReference type="RefSeq" id="WP_088257993.1">
    <property type="nucleotide sequence ID" value="NZ_NIDE01000014.1"/>
</dbReference>
<evidence type="ECO:0000256" key="8">
    <source>
        <dbReference type="ARBA" id="ARBA00023098"/>
    </source>
</evidence>
<dbReference type="InterPro" id="IPR014030">
    <property type="entry name" value="Ketoacyl_synth_N"/>
</dbReference>
<dbReference type="EC" id="2.3.1.179" evidence="3 11"/>
<comment type="catalytic activity">
    <reaction evidence="11">
        <text>(9Z)-hexadecenoyl-[ACP] + malonyl-[ACP] + H(+) = 3-oxo-(11Z)-octadecenoyl-[ACP] + holo-[ACP] + CO2</text>
        <dbReference type="Rhea" id="RHEA:55040"/>
        <dbReference type="Rhea" id="RHEA-COMP:9623"/>
        <dbReference type="Rhea" id="RHEA-COMP:9685"/>
        <dbReference type="Rhea" id="RHEA-COMP:10800"/>
        <dbReference type="Rhea" id="RHEA-COMP:14074"/>
        <dbReference type="ChEBI" id="CHEBI:15378"/>
        <dbReference type="ChEBI" id="CHEBI:16526"/>
        <dbReference type="ChEBI" id="CHEBI:64479"/>
        <dbReference type="ChEBI" id="CHEBI:78449"/>
        <dbReference type="ChEBI" id="CHEBI:83989"/>
        <dbReference type="ChEBI" id="CHEBI:138538"/>
        <dbReference type="EC" id="2.3.1.179"/>
    </reaction>
</comment>
<dbReference type="UniPathway" id="UPA00094"/>
<evidence type="ECO:0000256" key="7">
    <source>
        <dbReference type="ARBA" id="ARBA00022832"/>
    </source>
</evidence>
<dbReference type="SMART" id="SM00825">
    <property type="entry name" value="PKS_KS"/>
    <property type="match status" value="1"/>
</dbReference>
<organism evidence="15 16">
    <name type="scientific">Fimbriiglobus ruber</name>
    <dbReference type="NCBI Taxonomy" id="1908690"/>
    <lineage>
        <taxon>Bacteria</taxon>
        <taxon>Pseudomonadati</taxon>
        <taxon>Planctomycetota</taxon>
        <taxon>Planctomycetia</taxon>
        <taxon>Gemmatales</taxon>
        <taxon>Gemmataceae</taxon>
        <taxon>Fimbriiglobus</taxon>
    </lineage>
</organism>
<keyword evidence="16" id="KW-1185">Reference proteome</keyword>
<dbReference type="GO" id="GO:0004315">
    <property type="term" value="F:3-oxoacyl-[acyl-carrier-protein] synthase activity"/>
    <property type="evidence" value="ECO:0007669"/>
    <property type="project" value="UniProtKB-EC"/>
</dbReference>
<dbReference type="PANTHER" id="PTHR11712:SF336">
    <property type="entry name" value="3-OXOACYL-[ACYL-CARRIER-PROTEIN] SYNTHASE, MITOCHONDRIAL"/>
    <property type="match status" value="1"/>
</dbReference>
<dbReference type="Pfam" id="PF02801">
    <property type="entry name" value="Ketoacyl-synt_C"/>
    <property type="match status" value="1"/>
</dbReference>
<dbReference type="EMBL" id="NIDE01000014">
    <property type="protein sequence ID" value="OWK38146.1"/>
    <property type="molecule type" value="Genomic_DNA"/>
</dbReference>
<keyword evidence="9 11" id="KW-0275">Fatty acid biosynthesis</keyword>
<comment type="function">
    <text evidence="11">Involved in the type II fatty acid elongation cycle. Catalyzes the elongation of a wide range of acyl-ACP by the addition of two carbons from malonyl-ACP to an acyl acceptor. Can efficiently catalyze the conversion of palmitoleoyl-ACP (cis-hexadec-9-enoyl-ACP) to cis-vaccenoyl-ACP (cis-octadec-11-enoyl-ACP), an essential step in the thermal regulation of fatty acid composition.</text>
</comment>
<evidence type="ECO:0000259" key="14">
    <source>
        <dbReference type="PROSITE" id="PS52004"/>
    </source>
</evidence>
<evidence type="ECO:0000256" key="13">
    <source>
        <dbReference type="RuleBase" id="RU003694"/>
    </source>
</evidence>
<feature type="active site" description="For beta-ketoacyl synthase activity" evidence="12">
    <location>
        <position position="182"/>
    </location>
</feature>
<name>A0A225DL06_9BACT</name>
<dbReference type="InterPro" id="IPR014031">
    <property type="entry name" value="Ketoacyl_synth_C"/>
</dbReference>
<comment type="catalytic activity">
    <reaction evidence="11">
        <text>a fatty acyl-[ACP] + malonyl-[ACP] + H(+) = a 3-oxoacyl-[ACP] + holo-[ACP] + CO2</text>
        <dbReference type="Rhea" id="RHEA:22836"/>
        <dbReference type="Rhea" id="RHEA-COMP:9623"/>
        <dbReference type="Rhea" id="RHEA-COMP:9685"/>
        <dbReference type="Rhea" id="RHEA-COMP:9916"/>
        <dbReference type="Rhea" id="RHEA-COMP:14125"/>
        <dbReference type="ChEBI" id="CHEBI:15378"/>
        <dbReference type="ChEBI" id="CHEBI:16526"/>
        <dbReference type="ChEBI" id="CHEBI:64479"/>
        <dbReference type="ChEBI" id="CHEBI:78449"/>
        <dbReference type="ChEBI" id="CHEBI:78776"/>
        <dbReference type="ChEBI" id="CHEBI:138651"/>
    </reaction>
</comment>
<dbReference type="GO" id="GO:0005829">
    <property type="term" value="C:cytosol"/>
    <property type="evidence" value="ECO:0007669"/>
    <property type="project" value="TreeGrafter"/>
</dbReference>
<dbReference type="InterPro" id="IPR016039">
    <property type="entry name" value="Thiolase-like"/>
</dbReference>
<evidence type="ECO:0000256" key="2">
    <source>
        <dbReference type="ARBA" id="ARBA00008467"/>
    </source>
</evidence>
<evidence type="ECO:0000256" key="6">
    <source>
        <dbReference type="ARBA" id="ARBA00022679"/>
    </source>
</evidence>
<keyword evidence="7" id="KW-0276">Fatty acid metabolism</keyword>
<keyword evidence="10 11" id="KW-0012">Acyltransferase</keyword>
<keyword evidence="5 11" id="KW-0444">Lipid biosynthesis</keyword>
<comment type="caution">
    <text evidence="15">The sequence shown here is derived from an EMBL/GenBank/DDBJ whole genome shotgun (WGS) entry which is preliminary data.</text>
</comment>